<dbReference type="SUPFAM" id="SSF52743">
    <property type="entry name" value="Subtilisin-like"/>
    <property type="match status" value="1"/>
</dbReference>
<dbReference type="PANTHER" id="PTHR43806">
    <property type="entry name" value="PEPTIDASE S8"/>
    <property type="match status" value="1"/>
</dbReference>
<evidence type="ECO:0000313" key="8">
    <source>
        <dbReference type="Proteomes" id="UP000319257"/>
    </source>
</evidence>
<comment type="caution">
    <text evidence="7">The sequence shown here is derived from an EMBL/GenBank/DDBJ whole genome shotgun (WGS) entry which is preliminary data.</text>
</comment>
<feature type="compositionally biased region" description="Basic and acidic residues" evidence="4">
    <location>
        <begin position="171"/>
        <end position="190"/>
    </location>
</feature>
<dbReference type="AlphaFoldDB" id="A0A507AY73"/>
<feature type="domain" description="Peptidase S8/S53" evidence="6">
    <location>
        <begin position="678"/>
        <end position="895"/>
    </location>
</feature>
<feature type="compositionally biased region" description="Basic and acidic residues" evidence="4">
    <location>
        <begin position="1"/>
        <end position="11"/>
    </location>
</feature>
<dbReference type="GO" id="GO:0006508">
    <property type="term" value="P:proteolysis"/>
    <property type="evidence" value="ECO:0007669"/>
    <property type="project" value="UniProtKB-KW"/>
</dbReference>
<keyword evidence="3" id="KW-0378">Hydrolase</keyword>
<evidence type="ECO:0000256" key="1">
    <source>
        <dbReference type="ARBA" id="ARBA00011073"/>
    </source>
</evidence>
<keyword evidence="5" id="KW-1133">Transmembrane helix</keyword>
<evidence type="ECO:0000256" key="5">
    <source>
        <dbReference type="SAM" id="Phobius"/>
    </source>
</evidence>
<dbReference type="Gene3D" id="3.40.50.200">
    <property type="entry name" value="Peptidase S8/S53 domain"/>
    <property type="match status" value="1"/>
</dbReference>
<dbReference type="InterPro" id="IPR000209">
    <property type="entry name" value="Peptidase_S8/S53_dom"/>
</dbReference>
<dbReference type="InterPro" id="IPR050131">
    <property type="entry name" value="Peptidase_S8_subtilisin-like"/>
</dbReference>
<proteinExistence type="inferred from homology"/>
<evidence type="ECO:0000256" key="2">
    <source>
        <dbReference type="ARBA" id="ARBA00022670"/>
    </source>
</evidence>
<feature type="transmembrane region" description="Helical" evidence="5">
    <location>
        <begin position="875"/>
        <end position="897"/>
    </location>
</feature>
<keyword evidence="8" id="KW-1185">Reference proteome</keyword>
<dbReference type="Proteomes" id="UP000319257">
    <property type="component" value="Unassembled WGS sequence"/>
</dbReference>
<name>A0A507AY73_9PEZI</name>
<evidence type="ECO:0000256" key="4">
    <source>
        <dbReference type="SAM" id="MobiDB-lite"/>
    </source>
</evidence>
<dbReference type="InterPro" id="IPR002110">
    <property type="entry name" value="Ankyrin_rpt"/>
</dbReference>
<evidence type="ECO:0000259" key="6">
    <source>
        <dbReference type="Pfam" id="PF00082"/>
    </source>
</evidence>
<dbReference type="EMBL" id="SKBQ01000003">
    <property type="protein sequence ID" value="TPX12593.1"/>
    <property type="molecule type" value="Genomic_DNA"/>
</dbReference>
<keyword evidence="2" id="KW-0645">Protease</keyword>
<feature type="region of interest" description="Disordered" evidence="4">
    <location>
        <begin position="1"/>
        <end position="29"/>
    </location>
</feature>
<dbReference type="Pfam" id="PF00082">
    <property type="entry name" value="Peptidase_S8"/>
    <property type="match status" value="1"/>
</dbReference>
<dbReference type="OrthoDB" id="5093543at2759"/>
<gene>
    <name evidence="7" type="ORF">E0L32_000770</name>
</gene>
<sequence>MARKDLKDRKGQTLAAKTTPEDARQDAKNIDFSDPAACKSFEEKHEVHLNQQPDDTADLQSWQQVDHGVLHLVAQLSGLSGYEAFVRWAIDHHRQLLRCRGGQGRLTPLHYAIAGSNHEFVGLVLEMVADIKDLLDLETKDKETCLHYAIMHRSPFTEEIINRALKSFDKPGDCNDSTRHPDDSRDDELPSARPGCEHYFTGAVTNGEFEGMTALHIAVSLDLNSTNDKVFEDLVSQSAPVSSVVKIAKEHKQGGTQSPVNQPNQLSNIQSTAQVTSAIGSNIPPNFKAPRRVLTGDRPLQPKAGDVEIPKKNLDLLKAGKKFDLRRVVIKLINANRRVLVECRDAEEETPFQARLTELMRQATKSSKLNPVEKEKLRHKTIESDIILSDMRTYIIEHFYRKDAMTALYKVGKERVLEFDLSGLPHSTIDSEFLKGLRKVLRFEGMLKYVALPRLSVEVEGVHDGDVGNTEYSQATKRKGNGLQDMCTIFKWLQPSHSDEAIETCVRGLDIRSWNWYKFDLCSDVLESAAPNLQDATLYSSGNNAVLLGWSSSAGLAKLQMLKKIHVFVQEGLERPERLKKNMKTFGERLLEQKPDIKFTWSPHKLDEDRDAIFTNRVADKSTFVSTRLYRFSDVDIQVVHIAILTILLGSDSTWMRPLKSFASFLRSDVCPASPVPDIKIAIIDDGIDTTLDIFSGRIQLGDSFYQLGELSGRRGAYYVPSGAHGTLMAALICEVLPPVRLYIAQLEVLRTQDGRRSFTAESATEAIGWAVDQGVDIISMSWSIRTDGNLPLLDAALKRASDDNIVMFCASIDEGSTAKDNTYPGKHPSCIKIGACDSAGHKLSWVSEANSRFFLPGDAMQPISESGFWSRSQMGLAGSSVSTALAAGLAGLLLYCDRLTDRPKVRAPLVLGGLAKSLGRAQDVKEVDDLRWPNNMIQVFTELARGSEANKVPQLWDYLPKSDELKWEKGEQNLETKKLLRELMDRLRK</sequence>
<dbReference type="InParanoid" id="A0A507AY73"/>
<feature type="compositionally biased region" description="Basic and acidic residues" evidence="4">
    <location>
        <begin position="19"/>
        <end position="29"/>
    </location>
</feature>
<evidence type="ECO:0000313" key="7">
    <source>
        <dbReference type="EMBL" id="TPX12593.1"/>
    </source>
</evidence>
<accession>A0A507AY73</accession>
<dbReference type="GO" id="GO:0004252">
    <property type="term" value="F:serine-type endopeptidase activity"/>
    <property type="evidence" value="ECO:0007669"/>
    <property type="project" value="InterPro"/>
</dbReference>
<evidence type="ECO:0000256" key="3">
    <source>
        <dbReference type="ARBA" id="ARBA00022825"/>
    </source>
</evidence>
<dbReference type="STRING" id="1093900.A0A507AY73"/>
<keyword evidence="5" id="KW-0472">Membrane</keyword>
<dbReference type="SUPFAM" id="SSF48403">
    <property type="entry name" value="Ankyrin repeat"/>
    <property type="match status" value="1"/>
</dbReference>
<dbReference type="Gene3D" id="1.25.40.20">
    <property type="entry name" value="Ankyrin repeat-containing domain"/>
    <property type="match status" value="1"/>
</dbReference>
<feature type="region of interest" description="Disordered" evidence="4">
    <location>
        <begin position="171"/>
        <end position="195"/>
    </location>
</feature>
<protein>
    <recommendedName>
        <fullName evidence="6">Peptidase S8/S53 domain-containing protein</fullName>
    </recommendedName>
</protein>
<keyword evidence="5" id="KW-0812">Transmembrane</keyword>
<dbReference type="PANTHER" id="PTHR43806:SF58">
    <property type="entry name" value="ALKALINE PROTEASE 1-RELATED"/>
    <property type="match status" value="1"/>
</dbReference>
<dbReference type="GeneID" id="41968217"/>
<dbReference type="InterPro" id="IPR036852">
    <property type="entry name" value="Peptidase_S8/S53_dom_sf"/>
</dbReference>
<dbReference type="SMART" id="SM00248">
    <property type="entry name" value="ANK"/>
    <property type="match status" value="3"/>
</dbReference>
<comment type="similarity">
    <text evidence="1">Belongs to the peptidase S8 family.</text>
</comment>
<keyword evidence="3" id="KW-0720">Serine protease</keyword>
<feature type="region of interest" description="Disordered" evidence="4">
    <location>
        <begin position="278"/>
        <end position="306"/>
    </location>
</feature>
<organism evidence="7 8">
    <name type="scientific">Thyridium curvatum</name>
    <dbReference type="NCBI Taxonomy" id="1093900"/>
    <lineage>
        <taxon>Eukaryota</taxon>
        <taxon>Fungi</taxon>
        <taxon>Dikarya</taxon>
        <taxon>Ascomycota</taxon>
        <taxon>Pezizomycotina</taxon>
        <taxon>Sordariomycetes</taxon>
        <taxon>Sordariomycetidae</taxon>
        <taxon>Thyridiales</taxon>
        <taxon>Thyridiaceae</taxon>
        <taxon>Thyridium</taxon>
    </lineage>
</organism>
<reference evidence="7 8" key="1">
    <citation type="submission" date="2019-06" db="EMBL/GenBank/DDBJ databases">
        <title>Draft genome sequence of the filamentous fungus Phialemoniopsis curvata isolated from diesel fuel.</title>
        <authorList>
            <person name="Varaljay V.A."/>
            <person name="Lyon W.J."/>
            <person name="Crouch A.L."/>
            <person name="Drake C.E."/>
            <person name="Hollomon J.M."/>
            <person name="Nadeau L.J."/>
            <person name="Nunn H.S."/>
            <person name="Stevenson B.S."/>
            <person name="Bojanowski C.L."/>
            <person name="Crookes-Goodson W.J."/>
        </authorList>
    </citation>
    <scope>NUCLEOTIDE SEQUENCE [LARGE SCALE GENOMIC DNA]</scope>
    <source>
        <strain evidence="7 8">D216</strain>
    </source>
</reference>
<dbReference type="InterPro" id="IPR036770">
    <property type="entry name" value="Ankyrin_rpt-contain_sf"/>
</dbReference>
<dbReference type="RefSeq" id="XP_030994304.1">
    <property type="nucleotide sequence ID" value="XM_031142476.1"/>
</dbReference>